<proteinExistence type="inferred from homology"/>
<reference evidence="9" key="1">
    <citation type="submission" date="2021-01" db="EMBL/GenBank/DDBJ databases">
        <authorList>
            <person name="Corre E."/>
            <person name="Pelletier E."/>
            <person name="Niang G."/>
            <person name="Scheremetjew M."/>
            <person name="Finn R."/>
            <person name="Kale V."/>
            <person name="Holt S."/>
            <person name="Cochrane G."/>
            <person name="Meng A."/>
            <person name="Brown T."/>
            <person name="Cohen L."/>
        </authorList>
    </citation>
    <scope>NUCLEOTIDE SEQUENCE</scope>
    <source>
        <strain evidence="9">OF101</strain>
    </source>
</reference>
<accession>A0A7S1RJS1</accession>
<feature type="transmembrane region" description="Helical" evidence="8">
    <location>
        <begin position="409"/>
        <end position="434"/>
    </location>
</feature>
<evidence type="ECO:0000256" key="2">
    <source>
        <dbReference type="ARBA" id="ARBA00022448"/>
    </source>
</evidence>
<dbReference type="InterPro" id="IPR002293">
    <property type="entry name" value="AA/rel_permease1"/>
</dbReference>
<feature type="transmembrane region" description="Helical" evidence="8">
    <location>
        <begin position="148"/>
        <end position="165"/>
    </location>
</feature>
<keyword evidence="2" id="KW-0813">Transport</keyword>
<protein>
    <recommendedName>
        <fullName evidence="10">Amino acid permease/ SLC12A domain-containing protein</fullName>
    </recommendedName>
</protein>
<dbReference type="PANTHER" id="PTHR45826">
    <property type="entry name" value="POLYAMINE TRANSPORTER PUT1"/>
    <property type="match status" value="1"/>
</dbReference>
<dbReference type="PANTHER" id="PTHR45826:SF25">
    <property type="entry name" value="AMINO ACID PERMEASE-LIKE PROTEIN"/>
    <property type="match status" value="1"/>
</dbReference>
<keyword evidence="6 8" id="KW-0472">Membrane</keyword>
<dbReference type="GO" id="GO:0015203">
    <property type="term" value="F:polyamine transmembrane transporter activity"/>
    <property type="evidence" value="ECO:0007669"/>
    <property type="project" value="UniProtKB-ARBA"/>
</dbReference>
<evidence type="ECO:0000313" key="9">
    <source>
        <dbReference type="EMBL" id="CAD9168110.1"/>
    </source>
</evidence>
<gene>
    <name evidence="9" type="ORF">ACAT0790_LOCUS44878</name>
</gene>
<comment type="similarity">
    <text evidence="7">Belongs to the amino acid-polyamine-organocation (APC) superfamily. Polyamine:cation symporter (PHS) (TC 2.A.3.12) family.</text>
</comment>
<dbReference type="InterPro" id="IPR044566">
    <property type="entry name" value="RMV1-like"/>
</dbReference>
<comment type="subcellular location">
    <subcellularLocation>
        <location evidence="1">Cell membrane</location>
        <topology evidence="1">Multi-pass membrane protein</topology>
    </subcellularLocation>
</comment>
<evidence type="ECO:0000256" key="6">
    <source>
        <dbReference type="ARBA" id="ARBA00023136"/>
    </source>
</evidence>
<keyword evidence="5 8" id="KW-1133">Transmembrane helix</keyword>
<dbReference type="Pfam" id="PF13520">
    <property type="entry name" value="AA_permease_2"/>
    <property type="match status" value="1"/>
</dbReference>
<dbReference type="PIRSF" id="PIRSF006060">
    <property type="entry name" value="AA_transporter"/>
    <property type="match status" value="1"/>
</dbReference>
<name>A0A7S1RJS1_ALECA</name>
<evidence type="ECO:0008006" key="10">
    <source>
        <dbReference type="Google" id="ProtNLM"/>
    </source>
</evidence>
<evidence type="ECO:0000256" key="3">
    <source>
        <dbReference type="ARBA" id="ARBA00022475"/>
    </source>
</evidence>
<feature type="transmembrane region" description="Helical" evidence="8">
    <location>
        <begin position="171"/>
        <end position="190"/>
    </location>
</feature>
<keyword evidence="4 8" id="KW-0812">Transmembrane</keyword>
<feature type="transmembrane region" description="Helical" evidence="8">
    <location>
        <begin position="33"/>
        <end position="53"/>
    </location>
</feature>
<sequence>MVGPSLGHHAAVEVMKPNAEDATEASPALPRVLTVWSMVGLIFFEVSGGTYGVEPVVQKAGDPIYAVIGLALVPFLWSVPIALMTAEMCSAYPNVGGKIYFVQESFGSYIGWLNGAFNAVSNVFDVATLPAMALGYVTELWGKGSDDASMCFACVMILAACLLNIRGVELVGLASALFTLLVCAPFALMVGMGAAGLPKLGDEQFVTVPMSRLKFLSVLLWNMSGYDDAGATAAEVVNPQAVYPRSLAISIAIITASYILPVLVGLSVQPDVSSWRNGEFVHIGALIGGPVLASLIALLGVLSSFGQLNALLCSSVREVVCLAELPGQPVPRFLARLHPRFLTPHVGTALFSSLLFLLINVDFTDLVAASMFFDCFSFMLQFAAWVRYRSRSPDGYVALEEPHGYRAPIGLAGVVVLSAFPVALCTLAIAFTLQEHGSKGILGMVGTFVVSTLVYWLYPRQG</sequence>
<feature type="transmembrane region" description="Helical" evidence="8">
    <location>
        <begin position="367"/>
        <end position="388"/>
    </location>
</feature>
<evidence type="ECO:0000256" key="1">
    <source>
        <dbReference type="ARBA" id="ARBA00004651"/>
    </source>
</evidence>
<dbReference type="EMBL" id="HBGE01074933">
    <property type="protein sequence ID" value="CAD9168110.1"/>
    <property type="molecule type" value="Transcribed_RNA"/>
</dbReference>
<feature type="transmembrane region" description="Helical" evidence="8">
    <location>
        <begin position="440"/>
        <end position="458"/>
    </location>
</feature>
<feature type="transmembrane region" description="Helical" evidence="8">
    <location>
        <begin position="247"/>
        <end position="268"/>
    </location>
</feature>
<feature type="transmembrane region" description="Helical" evidence="8">
    <location>
        <begin position="65"/>
        <end position="86"/>
    </location>
</feature>
<dbReference type="Gene3D" id="1.20.1740.10">
    <property type="entry name" value="Amino acid/polyamine transporter I"/>
    <property type="match status" value="1"/>
</dbReference>
<feature type="transmembrane region" description="Helical" evidence="8">
    <location>
        <begin position="280"/>
        <end position="302"/>
    </location>
</feature>
<dbReference type="GO" id="GO:0005886">
    <property type="term" value="C:plasma membrane"/>
    <property type="evidence" value="ECO:0007669"/>
    <property type="project" value="UniProtKB-SubCell"/>
</dbReference>
<keyword evidence="3" id="KW-1003">Cell membrane</keyword>
<evidence type="ECO:0000256" key="4">
    <source>
        <dbReference type="ARBA" id="ARBA00022692"/>
    </source>
</evidence>
<organism evidence="9">
    <name type="scientific">Alexandrium catenella</name>
    <name type="common">Red tide dinoflagellate</name>
    <name type="synonym">Gonyaulax catenella</name>
    <dbReference type="NCBI Taxonomy" id="2925"/>
    <lineage>
        <taxon>Eukaryota</taxon>
        <taxon>Sar</taxon>
        <taxon>Alveolata</taxon>
        <taxon>Dinophyceae</taxon>
        <taxon>Gonyaulacales</taxon>
        <taxon>Pyrocystaceae</taxon>
        <taxon>Alexandrium</taxon>
    </lineage>
</organism>
<evidence type="ECO:0000256" key="5">
    <source>
        <dbReference type="ARBA" id="ARBA00022989"/>
    </source>
</evidence>
<evidence type="ECO:0000256" key="8">
    <source>
        <dbReference type="SAM" id="Phobius"/>
    </source>
</evidence>
<dbReference type="AlphaFoldDB" id="A0A7S1RJS1"/>
<evidence type="ECO:0000256" key="7">
    <source>
        <dbReference type="ARBA" id="ARBA00024041"/>
    </source>
</evidence>